<comment type="caution">
    <text evidence="5">The sequence shown here is derived from an EMBL/GenBank/DDBJ whole genome shotgun (WGS) entry which is preliminary data.</text>
</comment>
<keyword evidence="3 5" id="KW-0808">Transferase</keyword>
<dbReference type="GO" id="GO:0016757">
    <property type="term" value="F:glycosyltransferase activity"/>
    <property type="evidence" value="ECO:0007669"/>
    <property type="project" value="UniProtKB-KW"/>
</dbReference>
<proteinExistence type="inferred from homology"/>
<dbReference type="SUPFAM" id="SSF53448">
    <property type="entry name" value="Nucleotide-diphospho-sugar transferases"/>
    <property type="match status" value="1"/>
</dbReference>
<evidence type="ECO:0000256" key="2">
    <source>
        <dbReference type="ARBA" id="ARBA00022676"/>
    </source>
</evidence>
<dbReference type="InterPro" id="IPR029044">
    <property type="entry name" value="Nucleotide-diphossugar_trans"/>
</dbReference>
<protein>
    <submittedName>
        <fullName evidence="5">Putative glycosyltransferase</fullName>
    </submittedName>
</protein>
<dbReference type="Proteomes" id="UP000011511">
    <property type="component" value="Unassembled WGS sequence"/>
</dbReference>
<sequence length="268" mass="30390">MNDISVLLPVATTVDPDELYRAHQSIVNQTTPPTEVVLVTNQSLPDRIEQALTDLVKTSAGSRHEHVPDAEGLGGVLQAGLKRCSEPIVARMDADDIADTERFAKQQSVLMNTDADIVGSHLAEFRDDPSQPERTRKVPITHEEIADWMSWRCPLNHPTTMFDREAVLNAGGYRHFPMMEDWDLWARCLAAGLRFRNVDQTLVRAQIDELTDRRGGFDYVQAELRMARLLWELDISTRRDAISHLCLRTPPRLLPGKARQAVYRLFAR</sequence>
<keyword evidence="2" id="KW-0328">Glycosyltransferase</keyword>
<dbReference type="Pfam" id="PF00535">
    <property type="entry name" value="Glycos_transf_2"/>
    <property type="match status" value="1"/>
</dbReference>
<dbReference type="InterPro" id="IPR050834">
    <property type="entry name" value="Glycosyltransf_2"/>
</dbReference>
<dbReference type="Gene3D" id="3.90.550.10">
    <property type="entry name" value="Spore Coat Polysaccharide Biosynthesis Protein SpsA, Chain A"/>
    <property type="match status" value="1"/>
</dbReference>
<dbReference type="PANTHER" id="PTHR43685:SF5">
    <property type="entry name" value="GLYCOSYLTRANSFERASE EPSE-RELATED"/>
    <property type="match status" value="1"/>
</dbReference>
<evidence type="ECO:0000256" key="3">
    <source>
        <dbReference type="ARBA" id="ARBA00022679"/>
    </source>
</evidence>
<dbReference type="InterPro" id="IPR001173">
    <property type="entry name" value="Glyco_trans_2-like"/>
</dbReference>
<keyword evidence="6" id="KW-1185">Reference proteome</keyword>
<comment type="similarity">
    <text evidence="1">Belongs to the glycosyltransferase 2 family.</text>
</comment>
<name>L9ZL74_NATA2</name>
<feature type="domain" description="Glycosyltransferase 2-like" evidence="4">
    <location>
        <begin position="10"/>
        <end position="162"/>
    </location>
</feature>
<dbReference type="RefSeq" id="WP_007109147.1">
    <property type="nucleotide sequence ID" value="NZ_AOIK01000025.1"/>
</dbReference>
<evidence type="ECO:0000313" key="5">
    <source>
        <dbReference type="EMBL" id="ELY87079.1"/>
    </source>
</evidence>
<dbReference type="PANTHER" id="PTHR43685">
    <property type="entry name" value="GLYCOSYLTRANSFERASE"/>
    <property type="match status" value="1"/>
</dbReference>
<evidence type="ECO:0000259" key="4">
    <source>
        <dbReference type="Pfam" id="PF00535"/>
    </source>
</evidence>
<evidence type="ECO:0000313" key="6">
    <source>
        <dbReference type="Proteomes" id="UP000011511"/>
    </source>
</evidence>
<accession>L9ZL74</accession>
<organism evidence="5 6">
    <name type="scientific">Natrinema altunense (strain JCM 12890 / CGMCC 1.3731 / AJ2)</name>
    <dbReference type="NCBI Taxonomy" id="1227494"/>
    <lineage>
        <taxon>Archaea</taxon>
        <taxon>Methanobacteriati</taxon>
        <taxon>Methanobacteriota</taxon>
        <taxon>Stenosarchaea group</taxon>
        <taxon>Halobacteria</taxon>
        <taxon>Halobacteriales</taxon>
        <taxon>Natrialbaceae</taxon>
        <taxon>Natrinema</taxon>
    </lineage>
</organism>
<evidence type="ECO:0000256" key="1">
    <source>
        <dbReference type="ARBA" id="ARBA00006739"/>
    </source>
</evidence>
<dbReference type="AlphaFoldDB" id="L9ZL74"/>
<dbReference type="EMBL" id="AOIK01000025">
    <property type="protein sequence ID" value="ELY87079.1"/>
    <property type="molecule type" value="Genomic_DNA"/>
</dbReference>
<gene>
    <name evidence="5" type="ORF">C485_09192</name>
</gene>
<reference evidence="5 6" key="1">
    <citation type="journal article" date="2014" name="PLoS Genet.">
        <title>Phylogenetically driven sequencing of extremely halophilic archaea reveals strategies for static and dynamic osmo-response.</title>
        <authorList>
            <person name="Becker E.A."/>
            <person name="Seitzer P.M."/>
            <person name="Tritt A."/>
            <person name="Larsen D."/>
            <person name="Krusor M."/>
            <person name="Yao A.I."/>
            <person name="Wu D."/>
            <person name="Madern D."/>
            <person name="Eisen J.A."/>
            <person name="Darling A.E."/>
            <person name="Facciotti M.T."/>
        </authorList>
    </citation>
    <scope>NUCLEOTIDE SEQUENCE [LARGE SCALE GENOMIC DNA]</scope>
    <source>
        <strain evidence="5 6">JCM 12890</strain>
    </source>
</reference>